<keyword evidence="1" id="KW-0472">Membrane</keyword>
<feature type="transmembrane region" description="Helical" evidence="1">
    <location>
        <begin position="96"/>
        <end position="113"/>
    </location>
</feature>
<dbReference type="RefSeq" id="WP_067663402.1">
    <property type="nucleotide sequence ID" value="NZ_FQXG01000003.1"/>
</dbReference>
<proteinExistence type="predicted"/>
<feature type="domain" description="DotM C-terminal cytoplasmic" evidence="2">
    <location>
        <begin position="294"/>
        <end position="405"/>
    </location>
</feature>
<dbReference type="Pfam" id="PF23127">
    <property type="entry name" value="DotM_C"/>
    <property type="match status" value="1"/>
</dbReference>
<evidence type="ECO:0000259" key="2">
    <source>
        <dbReference type="Pfam" id="PF23127"/>
    </source>
</evidence>
<accession>A0A1M5TCB1</accession>
<organism evidence="3 4">
    <name type="scientific">Ferrimonas marina</name>
    <dbReference type="NCBI Taxonomy" id="299255"/>
    <lineage>
        <taxon>Bacteria</taxon>
        <taxon>Pseudomonadati</taxon>
        <taxon>Pseudomonadota</taxon>
        <taxon>Gammaproteobacteria</taxon>
        <taxon>Alteromonadales</taxon>
        <taxon>Ferrimonadaceae</taxon>
        <taxon>Ferrimonas</taxon>
    </lineage>
</organism>
<dbReference type="InterPro" id="IPR056464">
    <property type="entry name" value="DotM_C"/>
</dbReference>
<evidence type="ECO:0000256" key="1">
    <source>
        <dbReference type="SAM" id="Phobius"/>
    </source>
</evidence>
<sequence length="416" mass="47137">MSEQKSDSGYIIIAVAVIAAVHVLVSYTDVLAFVWRWVRIAELAPFQVLPMLHTGDDWFGREFQTLKTAFEFLLEATPDQLDAKTREIIDRHVAKYLYLTFGLLFLGIGVRRFQREKRNVKIHNMSSLLAQNAAIYPSLQPYLDTDPAKVDIQFMRGDKSSEASAASLDPGELALMAPPLGLEERAKRDTSLNRAIWDGADGFDEDLARECLIEQLGRRFTGIQHLEEHEAELYKNLVSNINPTSEAIRSTVVEFSQHIMGEAKRRPTGLLPEEQRFFTAMVKETDKLGKKAKQWDRHEYEKHFVFSPVFIEAYKQIVGERVMSRHGYIRSGLMSLMDEARGSGVVASESMRSLKALDRPLWYCMSTEGREVTFAESMGPFCQRLVEDAWGKAIPVPEVEAAIDGWKRSLGIGVED</sequence>
<name>A0A1M5TCB1_9GAMM</name>
<dbReference type="OrthoDB" id="5616932at2"/>
<dbReference type="EMBL" id="FQXG01000003">
    <property type="protein sequence ID" value="SHH48260.1"/>
    <property type="molecule type" value="Genomic_DNA"/>
</dbReference>
<dbReference type="STRING" id="299255.SAMN02745129_2078"/>
<keyword evidence="1" id="KW-1133">Transmembrane helix</keyword>
<protein>
    <recommendedName>
        <fullName evidence="2">DotM C-terminal cytoplasmic domain-containing protein</fullName>
    </recommendedName>
</protein>
<gene>
    <name evidence="3" type="ORF">SAMN02745129_2078</name>
</gene>
<evidence type="ECO:0000313" key="3">
    <source>
        <dbReference type="EMBL" id="SHH48260.1"/>
    </source>
</evidence>
<dbReference type="AlphaFoldDB" id="A0A1M5TCB1"/>
<feature type="transmembrane region" description="Helical" evidence="1">
    <location>
        <begin position="12"/>
        <end position="35"/>
    </location>
</feature>
<evidence type="ECO:0000313" key="4">
    <source>
        <dbReference type="Proteomes" id="UP000184268"/>
    </source>
</evidence>
<keyword evidence="4" id="KW-1185">Reference proteome</keyword>
<keyword evidence="1" id="KW-0812">Transmembrane</keyword>
<dbReference type="Proteomes" id="UP000184268">
    <property type="component" value="Unassembled WGS sequence"/>
</dbReference>
<reference evidence="3 4" key="1">
    <citation type="submission" date="2016-11" db="EMBL/GenBank/DDBJ databases">
        <authorList>
            <person name="Jaros S."/>
            <person name="Januszkiewicz K."/>
            <person name="Wedrychowicz H."/>
        </authorList>
    </citation>
    <scope>NUCLEOTIDE SEQUENCE [LARGE SCALE GENOMIC DNA]</scope>
    <source>
        <strain evidence="3 4">DSM 16917</strain>
    </source>
</reference>